<evidence type="ECO:0000313" key="3">
    <source>
        <dbReference type="Proteomes" id="UP000317716"/>
    </source>
</evidence>
<organism evidence="2 3">
    <name type="scientific">Eiseniibacteriota bacterium</name>
    <dbReference type="NCBI Taxonomy" id="2212470"/>
    <lineage>
        <taxon>Bacteria</taxon>
        <taxon>Candidatus Eiseniibacteriota</taxon>
    </lineage>
</organism>
<feature type="transmembrane region" description="Helical" evidence="1">
    <location>
        <begin position="77"/>
        <end position="98"/>
    </location>
</feature>
<gene>
    <name evidence="2" type="ORF">E6K72_06385</name>
</gene>
<reference evidence="2 3" key="1">
    <citation type="journal article" date="2019" name="Nat. Microbiol.">
        <title>Mediterranean grassland soil C-N compound turnover is dependent on rainfall and depth, and is mediated by genomically divergent microorganisms.</title>
        <authorList>
            <person name="Diamond S."/>
            <person name="Andeer P.F."/>
            <person name="Li Z."/>
            <person name="Crits-Christoph A."/>
            <person name="Burstein D."/>
            <person name="Anantharaman K."/>
            <person name="Lane K.R."/>
            <person name="Thomas B.C."/>
            <person name="Pan C."/>
            <person name="Northen T.R."/>
            <person name="Banfield J.F."/>
        </authorList>
    </citation>
    <scope>NUCLEOTIDE SEQUENCE [LARGE SCALE GENOMIC DNA]</scope>
    <source>
        <strain evidence="2">WS_2</strain>
    </source>
</reference>
<comment type="caution">
    <text evidence="2">The sequence shown here is derived from an EMBL/GenBank/DDBJ whole genome shotgun (WGS) entry which is preliminary data.</text>
</comment>
<dbReference type="AlphaFoldDB" id="A0A538SVN2"/>
<protein>
    <submittedName>
        <fullName evidence="2">Uncharacterized protein</fullName>
    </submittedName>
</protein>
<evidence type="ECO:0000256" key="1">
    <source>
        <dbReference type="SAM" id="Phobius"/>
    </source>
</evidence>
<keyword evidence="1" id="KW-1133">Transmembrane helix</keyword>
<keyword evidence="1" id="KW-0812">Transmembrane</keyword>
<dbReference type="Proteomes" id="UP000317716">
    <property type="component" value="Unassembled WGS sequence"/>
</dbReference>
<feature type="transmembrane region" description="Helical" evidence="1">
    <location>
        <begin position="12"/>
        <end position="31"/>
    </location>
</feature>
<sequence>MESMQAFLNWDFLTAMMSQSVYVLAVANTIGTLSDSRKLPFKVSRTIAALIASLMLTFYAAFKGGGDWGIGRVLETLAYAVILFCLSAGTNQTVLAVAQSFGAGRGAAAGPSDAHPRGEWWASWY</sequence>
<feature type="transmembrane region" description="Helical" evidence="1">
    <location>
        <begin position="43"/>
        <end position="62"/>
    </location>
</feature>
<name>A0A538SVN2_UNCEI</name>
<proteinExistence type="predicted"/>
<keyword evidence="1" id="KW-0472">Membrane</keyword>
<dbReference type="EMBL" id="VBOS01000215">
    <property type="protein sequence ID" value="TMQ55432.1"/>
    <property type="molecule type" value="Genomic_DNA"/>
</dbReference>
<accession>A0A538SVN2</accession>
<evidence type="ECO:0000313" key="2">
    <source>
        <dbReference type="EMBL" id="TMQ55432.1"/>
    </source>
</evidence>